<sequence>MDEENAPQIRPTHRLELRVRGLISNIREGPYITHNYIVSHVHFLRKVNDEEGRPYNVCRILPVGGTFNTRGDVLALLVWYLMLVYAALAIPTIHHSQLHSKSRAFLAKSERRGGTAVQCLPDTAGRGDLQHPGDVLALLVWYLMLVYAALAIPLACFCEENSINIANLIVLAIMCVYHLTAIYIIFSNMKKLQALWCTTKTTAEKYIGLQNYFMDITKDNTKEIHCVTPKQRKKIVQKMTNRKSNQVVLMLITSSYMRSRRRDPVLCLGVLALLCLVGIVVQLETLRVVMHDH</sequence>
<keyword evidence="1" id="KW-0812">Transmembrane</keyword>
<name>A0A8B8CRG5_CRAVI</name>
<evidence type="ECO:0000313" key="4">
    <source>
        <dbReference type="RefSeq" id="XP_022318427.1"/>
    </source>
</evidence>
<dbReference type="RefSeq" id="XP_022318427.1">
    <property type="nucleotide sequence ID" value="XM_022462719.1"/>
</dbReference>
<organism evidence="2 4">
    <name type="scientific">Crassostrea virginica</name>
    <name type="common">Eastern oyster</name>
    <dbReference type="NCBI Taxonomy" id="6565"/>
    <lineage>
        <taxon>Eukaryota</taxon>
        <taxon>Metazoa</taxon>
        <taxon>Spiralia</taxon>
        <taxon>Lophotrochozoa</taxon>
        <taxon>Mollusca</taxon>
        <taxon>Bivalvia</taxon>
        <taxon>Autobranchia</taxon>
        <taxon>Pteriomorphia</taxon>
        <taxon>Ostreida</taxon>
        <taxon>Ostreoidea</taxon>
        <taxon>Ostreidae</taxon>
        <taxon>Crassostrea</taxon>
    </lineage>
</organism>
<evidence type="ECO:0000313" key="3">
    <source>
        <dbReference type="RefSeq" id="XP_022318426.1"/>
    </source>
</evidence>
<keyword evidence="1" id="KW-1133">Transmembrane helix</keyword>
<feature type="transmembrane region" description="Helical" evidence="1">
    <location>
        <begin position="165"/>
        <end position="186"/>
    </location>
</feature>
<dbReference type="KEGG" id="cvn:111121430"/>
<dbReference type="GeneID" id="111121430"/>
<protein>
    <submittedName>
        <fullName evidence="3 4">Uncharacterized protein LOC111121430 isoform X1</fullName>
    </submittedName>
</protein>
<keyword evidence="1" id="KW-0472">Membrane</keyword>
<feature type="transmembrane region" description="Helical" evidence="1">
    <location>
        <begin position="265"/>
        <end position="283"/>
    </location>
</feature>
<feature type="transmembrane region" description="Helical" evidence="1">
    <location>
        <begin position="73"/>
        <end position="93"/>
    </location>
</feature>
<accession>A0A8B8CRG5</accession>
<dbReference type="RefSeq" id="XP_022318426.1">
    <property type="nucleotide sequence ID" value="XM_022462718.1"/>
</dbReference>
<evidence type="ECO:0000313" key="2">
    <source>
        <dbReference type="Proteomes" id="UP000694844"/>
    </source>
</evidence>
<proteinExistence type="predicted"/>
<dbReference type="Proteomes" id="UP000694844">
    <property type="component" value="Chromosome 2"/>
</dbReference>
<dbReference type="OrthoDB" id="6141264at2759"/>
<dbReference type="AlphaFoldDB" id="A0A8B8CRG5"/>
<gene>
    <name evidence="3 4" type="primary">LOC111121430</name>
</gene>
<feature type="transmembrane region" description="Helical" evidence="1">
    <location>
        <begin position="135"/>
        <end position="153"/>
    </location>
</feature>
<evidence type="ECO:0000256" key="1">
    <source>
        <dbReference type="SAM" id="Phobius"/>
    </source>
</evidence>
<keyword evidence="2" id="KW-1185">Reference proteome</keyword>
<reference evidence="3 4" key="1">
    <citation type="submission" date="2025-04" db="UniProtKB">
        <authorList>
            <consortium name="RefSeq"/>
        </authorList>
    </citation>
    <scope>IDENTIFICATION</scope>
    <source>
        <tissue evidence="3 4">Whole sample</tissue>
    </source>
</reference>